<dbReference type="Proteomes" id="UP000029500">
    <property type="component" value="Chromosome"/>
</dbReference>
<proteinExistence type="predicted"/>
<dbReference type="AlphaFoldDB" id="A0A089M954"/>
<dbReference type="InterPro" id="IPR009057">
    <property type="entry name" value="Homeodomain-like_sf"/>
</dbReference>
<dbReference type="OrthoDB" id="2582835at2"/>
<dbReference type="PANTHER" id="PTHR43280">
    <property type="entry name" value="ARAC-FAMILY TRANSCRIPTIONAL REGULATOR"/>
    <property type="match status" value="1"/>
</dbReference>
<dbReference type="Gene3D" id="2.60.120.10">
    <property type="entry name" value="Jelly Rolls"/>
    <property type="match status" value="1"/>
</dbReference>
<evidence type="ECO:0000256" key="1">
    <source>
        <dbReference type="ARBA" id="ARBA00023015"/>
    </source>
</evidence>
<dbReference type="GO" id="GO:0043565">
    <property type="term" value="F:sequence-specific DNA binding"/>
    <property type="evidence" value="ECO:0007669"/>
    <property type="project" value="InterPro"/>
</dbReference>
<dbReference type="Gene3D" id="1.10.10.60">
    <property type="entry name" value="Homeodomain-like"/>
    <property type="match status" value="2"/>
</dbReference>
<dbReference type="InterPro" id="IPR020449">
    <property type="entry name" value="Tscrpt_reg_AraC-type_HTH"/>
</dbReference>
<reference evidence="5 6" key="1">
    <citation type="submission" date="2014-08" db="EMBL/GenBank/DDBJ databases">
        <title>Comparative genomics of the Paenibacillus odorifer group.</title>
        <authorList>
            <person name="den Bakker H.C."/>
            <person name="Tsai Y.-C."/>
            <person name="Martin N."/>
            <person name="Korlach J."/>
            <person name="Wiedmann M."/>
        </authorList>
    </citation>
    <scope>NUCLEOTIDE SEQUENCE [LARGE SCALE GENOMIC DNA]</scope>
    <source>
        <strain evidence="5 6">DSM 15220</strain>
    </source>
</reference>
<dbReference type="RefSeq" id="WP_025705939.1">
    <property type="nucleotide sequence ID" value="NZ_CP009287.1"/>
</dbReference>
<evidence type="ECO:0000259" key="4">
    <source>
        <dbReference type="PROSITE" id="PS01124"/>
    </source>
</evidence>
<dbReference type="SUPFAM" id="SSF51215">
    <property type="entry name" value="Regulatory protein AraC"/>
    <property type="match status" value="1"/>
</dbReference>
<dbReference type="Pfam" id="PF12833">
    <property type="entry name" value="HTH_18"/>
    <property type="match status" value="1"/>
</dbReference>
<dbReference type="InterPro" id="IPR014710">
    <property type="entry name" value="RmlC-like_jellyroll"/>
</dbReference>
<keyword evidence="2" id="KW-0238">DNA-binding</keyword>
<dbReference type="PROSITE" id="PS00041">
    <property type="entry name" value="HTH_ARAC_FAMILY_1"/>
    <property type="match status" value="1"/>
</dbReference>
<organism evidence="5 6">
    <name type="scientific">Paenibacillus graminis</name>
    <dbReference type="NCBI Taxonomy" id="189425"/>
    <lineage>
        <taxon>Bacteria</taxon>
        <taxon>Bacillati</taxon>
        <taxon>Bacillota</taxon>
        <taxon>Bacilli</taxon>
        <taxon>Bacillales</taxon>
        <taxon>Paenibacillaceae</taxon>
        <taxon>Paenibacillus</taxon>
    </lineage>
</organism>
<evidence type="ECO:0000313" key="6">
    <source>
        <dbReference type="Proteomes" id="UP000029500"/>
    </source>
</evidence>
<dbReference type="InterPro" id="IPR037923">
    <property type="entry name" value="HTH-like"/>
</dbReference>
<dbReference type="InterPro" id="IPR018060">
    <property type="entry name" value="HTH_AraC"/>
</dbReference>
<evidence type="ECO:0000313" key="5">
    <source>
        <dbReference type="EMBL" id="AIQ70331.1"/>
    </source>
</evidence>
<accession>A0A089M954</accession>
<evidence type="ECO:0000256" key="2">
    <source>
        <dbReference type="ARBA" id="ARBA00023125"/>
    </source>
</evidence>
<dbReference type="PROSITE" id="PS01124">
    <property type="entry name" value="HTH_ARAC_FAMILY_2"/>
    <property type="match status" value="1"/>
</dbReference>
<protein>
    <submittedName>
        <fullName evidence="5">AraC family transcriptional regulator</fullName>
    </submittedName>
</protein>
<dbReference type="InterPro" id="IPR018062">
    <property type="entry name" value="HTH_AraC-typ_CS"/>
</dbReference>
<dbReference type="GO" id="GO:0003700">
    <property type="term" value="F:DNA-binding transcription factor activity"/>
    <property type="evidence" value="ECO:0007669"/>
    <property type="project" value="InterPro"/>
</dbReference>
<dbReference type="PANTHER" id="PTHR43280:SF2">
    <property type="entry name" value="HTH-TYPE TRANSCRIPTIONAL REGULATOR EXSA"/>
    <property type="match status" value="1"/>
</dbReference>
<gene>
    <name evidence="5" type="ORF">PGRAT_23830</name>
</gene>
<dbReference type="eggNOG" id="COG2207">
    <property type="taxonomic scope" value="Bacteria"/>
</dbReference>
<dbReference type="HOGENOM" id="CLU_000445_88_3_9"/>
<dbReference type="SUPFAM" id="SSF46689">
    <property type="entry name" value="Homeodomain-like"/>
    <property type="match status" value="2"/>
</dbReference>
<dbReference type="eggNOG" id="COG0662">
    <property type="taxonomic scope" value="Bacteria"/>
</dbReference>
<dbReference type="STRING" id="189425.PGRAT_23830"/>
<dbReference type="EMBL" id="CP009287">
    <property type="protein sequence ID" value="AIQ70331.1"/>
    <property type="molecule type" value="Genomic_DNA"/>
</dbReference>
<feature type="domain" description="HTH araC/xylS-type" evidence="4">
    <location>
        <begin position="189"/>
        <end position="287"/>
    </location>
</feature>
<evidence type="ECO:0000256" key="3">
    <source>
        <dbReference type="ARBA" id="ARBA00023163"/>
    </source>
</evidence>
<sequence length="291" mass="33411">MKVRQSTYVMSGDSFFEPDIPIFVNRAHETFDLHTHSHEFVEITYVSQGSGVHYIDGEAVSVEHGTLFFIPVGHSHVFRPWTTKKDHPLIVYNCLFQIEYLAELRTTLHQASDICSFFTDEHLPWFSLKDTTGAYHVMFQELHREFSAKAPGYLAVLTSLIVRILTGLYRHRLQISTPVGDRPQWSTIDEAIAFIHSNYGSGIKLSELAARANLSERQFSRIFQQQTGMSFTDYLQTIRMDAACRLLSGTRSSISEISAVSGYADLKFFHRVFKNKIGVTPRQYREAMWEQ</sequence>
<dbReference type="PRINTS" id="PR00032">
    <property type="entry name" value="HTHARAC"/>
</dbReference>
<dbReference type="KEGG" id="pgm:PGRAT_23830"/>
<dbReference type="SMART" id="SM00342">
    <property type="entry name" value="HTH_ARAC"/>
    <property type="match status" value="1"/>
</dbReference>
<keyword evidence="3" id="KW-0804">Transcription</keyword>
<name>A0A089M954_9BACL</name>
<keyword evidence="6" id="KW-1185">Reference proteome</keyword>
<dbReference type="InterPro" id="IPR003313">
    <property type="entry name" value="AraC-bd"/>
</dbReference>
<dbReference type="Pfam" id="PF02311">
    <property type="entry name" value="AraC_binding"/>
    <property type="match status" value="1"/>
</dbReference>
<keyword evidence="1" id="KW-0805">Transcription regulation</keyword>